<keyword evidence="3" id="KW-0813">Transport</keyword>
<keyword evidence="11" id="KW-1185">Reference proteome</keyword>
<organism evidence="10 11">
    <name type="scientific">Methylobacterium pseudosasicola</name>
    <dbReference type="NCBI Taxonomy" id="582667"/>
    <lineage>
        <taxon>Bacteria</taxon>
        <taxon>Pseudomonadati</taxon>
        <taxon>Pseudomonadota</taxon>
        <taxon>Alphaproteobacteria</taxon>
        <taxon>Hyphomicrobiales</taxon>
        <taxon>Methylobacteriaceae</taxon>
        <taxon>Methylobacterium</taxon>
    </lineage>
</organism>
<keyword evidence="4" id="KW-1003">Cell membrane</keyword>
<dbReference type="PANTHER" id="PTHR21716:SF53">
    <property type="entry name" value="PERMEASE PERM-RELATED"/>
    <property type="match status" value="1"/>
</dbReference>
<reference evidence="11" key="1">
    <citation type="submission" date="2016-10" db="EMBL/GenBank/DDBJ databases">
        <authorList>
            <person name="Varghese N."/>
            <person name="Submissions S."/>
        </authorList>
    </citation>
    <scope>NUCLEOTIDE SEQUENCE [LARGE SCALE GENOMIC DNA]</scope>
    <source>
        <strain evidence="11">BL36</strain>
    </source>
</reference>
<dbReference type="OrthoDB" id="9799225at2"/>
<dbReference type="Pfam" id="PF01594">
    <property type="entry name" value="AI-2E_transport"/>
    <property type="match status" value="2"/>
</dbReference>
<feature type="transmembrane region" description="Helical" evidence="9">
    <location>
        <begin position="46"/>
        <end position="66"/>
    </location>
</feature>
<dbReference type="EMBL" id="FOTK01000043">
    <property type="protein sequence ID" value="SFM65432.1"/>
    <property type="molecule type" value="Genomic_DNA"/>
</dbReference>
<evidence type="ECO:0000256" key="3">
    <source>
        <dbReference type="ARBA" id="ARBA00022448"/>
    </source>
</evidence>
<dbReference type="RefSeq" id="WP_092045737.1">
    <property type="nucleotide sequence ID" value="NZ_FOTK01000043.1"/>
</dbReference>
<evidence type="ECO:0000256" key="5">
    <source>
        <dbReference type="ARBA" id="ARBA00022692"/>
    </source>
</evidence>
<name>A0A1I4SLX4_9HYPH</name>
<feature type="transmembrane region" description="Helical" evidence="9">
    <location>
        <begin position="345"/>
        <end position="370"/>
    </location>
</feature>
<evidence type="ECO:0000256" key="6">
    <source>
        <dbReference type="ARBA" id="ARBA00022989"/>
    </source>
</evidence>
<dbReference type="InterPro" id="IPR002549">
    <property type="entry name" value="AI-2E-like"/>
</dbReference>
<dbReference type="PANTHER" id="PTHR21716">
    <property type="entry name" value="TRANSMEMBRANE PROTEIN"/>
    <property type="match status" value="1"/>
</dbReference>
<feature type="transmembrane region" description="Helical" evidence="9">
    <location>
        <begin position="21"/>
        <end position="40"/>
    </location>
</feature>
<feature type="transmembrane region" description="Helical" evidence="9">
    <location>
        <begin position="250"/>
        <end position="274"/>
    </location>
</feature>
<feature type="transmembrane region" description="Helical" evidence="9">
    <location>
        <begin position="187"/>
        <end position="206"/>
    </location>
</feature>
<evidence type="ECO:0000256" key="2">
    <source>
        <dbReference type="ARBA" id="ARBA00009773"/>
    </source>
</evidence>
<protein>
    <submittedName>
        <fullName evidence="10">Predicted PurR-regulated permease PerM</fullName>
    </submittedName>
</protein>
<dbReference type="Proteomes" id="UP000199048">
    <property type="component" value="Unassembled WGS sequence"/>
</dbReference>
<comment type="subcellular location">
    <subcellularLocation>
        <location evidence="1">Cell membrane</location>
        <topology evidence="1">Multi-pass membrane protein</topology>
    </subcellularLocation>
</comment>
<dbReference type="GO" id="GO:0005886">
    <property type="term" value="C:plasma membrane"/>
    <property type="evidence" value="ECO:0007669"/>
    <property type="project" value="UniProtKB-SubCell"/>
</dbReference>
<feature type="transmembrane region" description="Helical" evidence="9">
    <location>
        <begin position="78"/>
        <end position="100"/>
    </location>
</feature>
<dbReference type="Gene3D" id="3.40.50.280">
    <property type="entry name" value="Cobalamin-binding domain"/>
    <property type="match status" value="1"/>
</dbReference>
<dbReference type="STRING" id="582667.SAMN05192568_104331"/>
<feature type="region of interest" description="Disordered" evidence="8">
    <location>
        <begin position="466"/>
        <end position="506"/>
    </location>
</feature>
<evidence type="ECO:0000256" key="7">
    <source>
        <dbReference type="ARBA" id="ARBA00023136"/>
    </source>
</evidence>
<evidence type="ECO:0000313" key="10">
    <source>
        <dbReference type="EMBL" id="SFM65432.1"/>
    </source>
</evidence>
<sequence>MPMDDAVAVKPPAQVPPPLVPGLRGLLTLAVGVVLIAALYFGREVFIPLVLAVLLSFVLAPVVNLLRRIKLGRVPSVIVAVLLALGVIGGIGAVIGTQVAGLAGNLPQYQATVSKKFAGLQQGWLGEANRVISKFSHEVHDATQKADASGTTAATGPAGDTPKAQLVRVQEPEISPLALAEKVLGPVFEPLTTVGIVLVVVVFLLLQREDLRNRMIRLFGSSDLHRTTVAMDDAAGRLGTYFLAQLGMNAAFGVIVGVGLWFIGVPSPILWGVFSALMRFVPYIGAFISGILPVALAAAVDPGWNMVIATAALFLIAEPVFGQVIEPLLYGHSTGLSPFAVIVSTLFWGFLWGPIGLILATPFTVCLVVLGRHVDSLEFLDILLGDRPPLTPVENFYQRMLAGDPDEARDLGEQMLKERSLSSYYDEVALKGLQLAANDYARGVVTPAQLENIRASSRSLVEDFEDHPDVEPAGTDATVNPNDTPTLAERAHPKNEAVPGQAPSRDALPDAWRGEAPVLCLAGRGPLDEASSAMLAQLLRKHGLGARVTAYQSASREGIRDLDLSGVAMVCVSYLDITGNPSHLRYLLERLRRKSRDVKLLVGLWPQGEAVLTDTELGRQVGADAYVSSLRGAVEACLREAGATATGDETPAAANAARSWNPPMA</sequence>
<keyword evidence="5 9" id="KW-0812">Transmembrane</keyword>
<evidence type="ECO:0000256" key="8">
    <source>
        <dbReference type="SAM" id="MobiDB-lite"/>
    </source>
</evidence>
<dbReference type="AlphaFoldDB" id="A0A1I4SLX4"/>
<comment type="similarity">
    <text evidence="2">Belongs to the autoinducer-2 exporter (AI-2E) (TC 2.A.86) family.</text>
</comment>
<evidence type="ECO:0000313" key="11">
    <source>
        <dbReference type="Proteomes" id="UP000199048"/>
    </source>
</evidence>
<evidence type="ECO:0000256" key="9">
    <source>
        <dbReference type="SAM" id="Phobius"/>
    </source>
</evidence>
<feature type="transmembrane region" description="Helical" evidence="9">
    <location>
        <begin position="307"/>
        <end position="325"/>
    </location>
</feature>
<keyword evidence="6 9" id="KW-1133">Transmembrane helix</keyword>
<feature type="transmembrane region" description="Helical" evidence="9">
    <location>
        <begin position="280"/>
        <end position="300"/>
    </location>
</feature>
<evidence type="ECO:0000256" key="4">
    <source>
        <dbReference type="ARBA" id="ARBA00022475"/>
    </source>
</evidence>
<evidence type="ECO:0000256" key="1">
    <source>
        <dbReference type="ARBA" id="ARBA00004651"/>
    </source>
</evidence>
<dbReference type="GO" id="GO:0055085">
    <property type="term" value="P:transmembrane transport"/>
    <property type="evidence" value="ECO:0007669"/>
    <property type="project" value="TreeGrafter"/>
</dbReference>
<keyword evidence="7 9" id="KW-0472">Membrane</keyword>
<proteinExistence type="inferred from homology"/>
<accession>A0A1I4SLX4</accession>
<gene>
    <name evidence="10" type="ORF">SAMN05192568_104331</name>
</gene>